<dbReference type="Pfam" id="PF01575">
    <property type="entry name" value="MaoC_dehydratas"/>
    <property type="match status" value="1"/>
</dbReference>
<accession>A0A1R0KUS0</accession>
<dbReference type="Proteomes" id="UP000187486">
    <property type="component" value="Unassembled WGS sequence"/>
</dbReference>
<dbReference type="GO" id="GO:0005835">
    <property type="term" value="C:fatty acid synthase complex"/>
    <property type="evidence" value="ECO:0007669"/>
    <property type="project" value="InterPro"/>
</dbReference>
<dbReference type="PANTHER" id="PTHR43841:SF3">
    <property type="entry name" value="(3R)-HYDROXYACYL-ACP DEHYDRATASE SUBUNIT HADB"/>
    <property type="match status" value="1"/>
</dbReference>
<dbReference type="STRING" id="76021.BS329_13770"/>
<comment type="caution">
    <text evidence="3">The sequence shown here is derived from an EMBL/GenBank/DDBJ whole genome shotgun (WGS) entry which is preliminary data.</text>
</comment>
<name>A0A1R0KUS0_9PSEU</name>
<sequence length="148" mass="15469">MTASAQAITPTVPTEGSSLPIRQFTVTRSDLIRYAAASGDLNPIHWSDRSARRAGLPGVIAHGMLTLGLAIRAVVEWAGPQAVVLDCRAGFTQPVVVPDDDTGVCLSVGGIVTATPGPGRFRIRLTVHQGTTKVLGRAHALVVLRQAA</sequence>
<dbReference type="InterPro" id="IPR003965">
    <property type="entry name" value="Fatty_acid_synthase"/>
</dbReference>
<dbReference type="PANTHER" id="PTHR43841">
    <property type="entry name" value="3-HYDROXYACYL-THIOESTER DEHYDRATASE HTDX-RELATED"/>
    <property type="match status" value="1"/>
</dbReference>
<protein>
    <recommendedName>
        <fullName evidence="2">MaoC-like domain-containing protein</fullName>
    </recommendedName>
</protein>
<dbReference type="Gene3D" id="3.10.129.10">
    <property type="entry name" value="Hotdog Thioesterase"/>
    <property type="match status" value="1"/>
</dbReference>
<evidence type="ECO:0000313" key="4">
    <source>
        <dbReference type="Proteomes" id="UP000187486"/>
    </source>
</evidence>
<dbReference type="GO" id="GO:0004312">
    <property type="term" value="F:fatty acid synthase activity"/>
    <property type="evidence" value="ECO:0007669"/>
    <property type="project" value="InterPro"/>
</dbReference>
<evidence type="ECO:0000259" key="2">
    <source>
        <dbReference type="Pfam" id="PF01575"/>
    </source>
</evidence>
<gene>
    <name evidence="3" type="ORF">BS329_13770</name>
</gene>
<comment type="similarity">
    <text evidence="1">Belongs to the enoyl-CoA hydratase/isomerase family.</text>
</comment>
<dbReference type="InterPro" id="IPR029069">
    <property type="entry name" value="HotDog_dom_sf"/>
</dbReference>
<evidence type="ECO:0000313" key="3">
    <source>
        <dbReference type="EMBL" id="OLZ52388.1"/>
    </source>
</evidence>
<dbReference type="InterPro" id="IPR002539">
    <property type="entry name" value="MaoC-like_dom"/>
</dbReference>
<dbReference type="OrthoDB" id="9800237at2"/>
<dbReference type="RefSeq" id="WP_076160411.1">
    <property type="nucleotide sequence ID" value="NZ_JBEZVB010000020.1"/>
</dbReference>
<dbReference type="SUPFAM" id="SSF54637">
    <property type="entry name" value="Thioesterase/thiol ester dehydrase-isomerase"/>
    <property type="match status" value="1"/>
</dbReference>
<dbReference type="GO" id="GO:0006633">
    <property type="term" value="P:fatty acid biosynthetic process"/>
    <property type="evidence" value="ECO:0007669"/>
    <property type="project" value="InterPro"/>
</dbReference>
<dbReference type="EMBL" id="MQUQ01000006">
    <property type="protein sequence ID" value="OLZ52388.1"/>
    <property type="molecule type" value="Genomic_DNA"/>
</dbReference>
<feature type="domain" description="MaoC-like" evidence="2">
    <location>
        <begin position="22"/>
        <end position="100"/>
    </location>
</feature>
<dbReference type="PRINTS" id="PR01483">
    <property type="entry name" value="FASYNTHASE"/>
</dbReference>
<evidence type="ECO:0000256" key="1">
    <source>
        <dbReference type="ARBA" id="ARBA00005254"/>
    </source>
</evidence>
<reference evidence="3 4" key="1">
    <citation type="submission" date="2016-01" db="EMBL/GenBank/DDBJ databases">
        <title>Amycolatopsis coloradensis genome sequencing and assembly.</title>
        <authorList>
            <person name="Mayilraj S."/>
        </authorList>
    </citation>
    <scope>NUCLEOTIDE SEQUENCE [LARGE SCALE GENOMIC DNA]</scope>
    <source>
        <strain evidence="3 4">DSM 44225</strain>
    </source>
</reference>
<organism evidence="3 4">
    <name type="scientific">Amycolatopsis coloradensis</name>
    <dbReference type="NCBI Taxonomy" id="76021"/>
    <lineage>
        <taxon>Bacteria</taxon>
        <taxon>Bacillati</taxon>
        <taxon>Actinomycetota</taxon>
        <taxon>Actinomycetes</taxon>
        <taxon>Pseudonocardiales</taxon>
        <taxon>Pseudonocardiaceae</taxon>
        <taxon>Amycolatopsis</taxon>
    </lineage>
</organism>
<proteinExistence type="inferred from homology"/>
<dbReference type="AlphaFoldDB" id="A0A1R0KUS0"/>
<keyword evidence="4" id="KW-1185">Reference proteome</keyword>